<accession>A0A0K1RUG0</accession>
<reference evidence="2 3" key="1">
    <citation type="journal article" date="2016" name="Stand. Genomic Sci.">
        <title>Complete genome sequence and genomic characterization of Microcystis panniformis FACHB 1757 by third-generation sequencing.</title>
        <authorList>
            <person name="Zhang J.Y."/>
            <person name="Guan R."/>
            <person name="Zhang H.J."/>
            <person name="Li H."/>
            <person name="Xiao P."/>
            <person name="Yu G.L."/>
            <person name="Du L."/>
            <person name="Cao D.M."/>
            <person name="Zhu B.C."/>
            <person name="Li R.H."/>
            <person name="Lu Z.H."/>
        </authorList>
    </citation>
    <scope>NUCLEOTIDE SEQUENCE [LARGE SCALE GENOMIC DNA]</scope>
    <source>
        <strain evidence="2 3">FACHB-1757</strain>
    </source>
</reference>
<dbReference type="KEGG" id="mpk:VL20_164"/>
<keyword evidence="1" id="KW-0175">Coiled coil</keyword>
<proteinExistence type="predicted"/>
<organism evidence="2 3">
    <name type="scientific">Microcystis panniformis FACHB-1757</name>
    <dbReference type="NCBI Taxonomy" id="1638788"/>
    <lineage>
        <taxon>Bacteria</taxon>
        <taxon>Bacillati</taxon>
        <taxon>Cyanobacteriota</taxon>
        <taxon>Cyanophyceae</taxon>
        <taxon>Oscillatoriophycideae</taxon>
        <taxon>Chroococcales</taxon>
        <taxon>Microcystaceae</taxon>
        <taxon>Microcystis</taxon>
    </lineage>
</organism>
<evidence type="ECO:0000313" key="2">
    <source>
        <dbReference type="EMBL" id="AKV65403.1"/>
    </source>
</evidence>
<sequence>MLFIDLTPVIPMDTQNNFLTFEIFAFATSDKSHIKTPDNLLYLLASNNSFWKGTQQIDCNSRQIKDNFIEITVNPIKFDQDSKDKCITGFSIVVKGEYGCLEPQRIPILKFFKDQKLEKLDIVKDEISEQIADQIYPYINRVERRLRDYITKFMITKIGVNWWKTEAPQDFSKKVNDRKNNETKFASYIDNKLYLIDFNDLGEYIYKLSSGCITKEDLIKKIDRLEETPEAIRKLKEEIKSNYDKFFKESFKDRNFQSNWEKLYKIRNKVAHNNLFTNDDLSVAEEKHRDLIETIKNAEQKLEGLILTPEEVGLIQEEANSIEDRQYPIEKLMDIVGKLPSEKLMDPLRKSPSKKMDLVGKLPSCHSLITPSGLNLRRMKTEKLMDALRKLPSEKLMDLLRKSPSDGFFGLCYAMDGVIRDETLIEKDIDAILSIVFDLERTNQ</sequence>
<feature type="coiled-coil region" evidence="1">
    <location>
        <begin position="281"/>
        <end position="308"/>
    </location>
</feature>
<dbReference type="EMBL" id="CP011339">
    <property type="protein sequence ID" value="AKV65403.1"/>
    <property type="molecule type" value="Genomic_DNA"/>
</dbReference>
<name>A0A0K1RUG0_9CHRO</name>
<gene>
    <name evidence="2" type="ORF">VL20_164</name>
</gene>
<dbReference type="PATRIC" id="fig|1638788.3.peg.167"/>
<evidence type="ECO:0000256" key="1">
    <source>
        <dbReference type="SAM" id="Coils"/>
    </source>
</evidence>
<dbReference type="Proteomes" id="UP000068167">
    <property type="component" value="Chromosome"/>
</dbReference>
<protein>
    <submittedName>
        <fullName evidence="2">Methyl-accepting chemotaxis protein</fullName>
    </submittedName>
</protein>
<dbReference type="AlphaFoldDB" id="A0A0K1RUG0"/>
<keyword evidence="3" id="KW-1185">Reference proteome</keyword>
<evidence type="ECO:0000313" key="3">
    <source>
        <dbReference type="Proteomes" id="UP000068167"/>
    </source>
</evidence>